<proteinExistence type="predicted"/>
<dbReference type="OrthoDB" id="5914531at2759"/>
<accession>A0A183ASL2</accession>
<keyword evidence="3" id="KW-1185">Reference proteome</keyword>
<dbReference type="EMBL" id="UZAN01048220">
    <property type="protein sequence ID" value="VDP86238.1"/>
    <property type="molecule type" value="Genomic_DNA"/>
</dbReference>
<evidence type="ECO:0000313" key="3">
    <source>
        <dbReference type="Proteomes" id="UP000272942"/>
    </source>
</evidence>
<dbReference type="Proteomes" id="UP000272942">
    <property type="component" value="Unassembled WGS sequence"/>
</dbReference>
<dbReference type="AlphaFoldDB" id="A0A183ASL2"/>
<reference evidence="2 3" key="2">
    <citation type="submission" date="2018-11" db="EMBL/GenBank/DDBJ databases">
        <authorList>
            <consortium name="Pathogen Informatics"/>
        </authorList>
    </citation>
    <scope>NUCLEOTIDE SEQUENCE [LARGE SCALE GENOMIC DNA]</scope>
    <source>
        <strain evidence="2 3">Egypt</strain>
    </source>
</reference>
<feature type="region of interest" description="Disordered" evidence="1">
    <location>
        <begin position="111"/>
        <end position="190"/>
    </location>
</feature>
<name>A0A183ASL2_9TREM</name>
<evidence type="ECO:0000313" key="2">
    <source>
        <dbReference type="EMBL" id="VDP86238.1"/>
    </source>
</evidence>
<evidence type="ECO:0000313" key="4">
    <source>
        <dbReference type="WBParaSite" id="ECPE_0000997801-mRNA-1"/>
    </source>
</evidence>
<reference evidence="4" key="1">
    <citation type="submission" date="2016-06" db="UniProtKB">
        <authorList>
            <consortium name="WormBaseParasite"/>
        </authorList>
    </citation>
    <scope>IDENTIFICATION</scope>
</reference>
<sequence>MRGASAALCSPVPSTTDHKPILTKYPATPFLILPTWRTTLTQPAPCVQRIARLTAQSPTSPVHFPVQHLMAVPSVRVNFLPAFNSRTSRYTKIYNVRQSNTHFLPRRNLTSPIPIWTRGPSPPPCIPEEDEYEGDSQSKGALNEPTPSSPKTVDSNRTPTLNRKSSSEQTTRILITGPPNEQPHSSSALSSRGVYWPETSVPATEHGLYEHHLDILQTVESTWLSGSNGIGLYKNKEVYDNYWFGSGSDLLLIPPSAHNPKSPVNGNVDMYNMFYEYPPVVMYSGNKQLPVSTYVSGEHSCFGKLLWLTVSVPTEMSLVHKHVRTMAQAIVISHFRFSITLIFRQPKV</sequence>
<protein>
    <submittedName>
        <fullName evidence="4">DPPIV_N domain-containing protein</fullName>
    </submittedName>
</protein>
<evidence type="ECO:0000256" key="1">
    <source>
        <dbReference type="SAM" id="MobiDB-lite"/>
    </source>
</evidence>
<feature type="compositionally biased region" description="Polar residues" evidence="1">
    <location>
        <begin position="135"/>
        <end position="173"/>
    </location>
</feature>
<dbReference type="WBParaSite" id="ECPE_0000997801-mRNA-1">
    <property type="protein sequence ID" value="ECPE_0000997801-mRNA-1"/>
    <property type="gene ID" value="ECPE_0000997801"/>
</dbReference>
<organism evidence="4">
    <name type="scientific">Echinostoma caproni</name>
    <dbReference type="NCBI Taxonomy" id="27848"/>
    <lineage>
        <taxon>Eukaryota</taxon>
        <taxon>Metazoa</taxon>
        <taxon>Spiralia</taxon>
        <taxon>Lophotrochozoa</taxon>
        <taxon>Platyhelminthes</taxon>
        <taxon>Trematoda</taxon>
        <taxon>Digenea</taxon>
        <taxon>Plagiorchiida</taxon>
        <taxon>Echinostomata</taxon>
        <taxon>Echinostomatoidea</taxon>
        <taxon>Echinostomatidae</taxon>
        <taxon>Echinostoma</taxon>
    </lineage>
</organism>
<gene>
    <name evidence="2" type="ORF">ECPE_LOCUS9947</name>
</gene>